<dbReference type="AlphaFoldDB" id="G0MFB5"/>
<feature type="region of interest" description="Disordered" evidence="1">
    <location>
        <begin position="1"/>
        <end position="25"/>
    </location>
</feature>
<feature type="compositionally biased region" description="Polar residues" evidence="1">
    <location>
        <begin position="1"/>
        <end position="10"/>
    </location>
</feature>
<keyword evidence="3" id="KW-1185">Reference proteome</keyword>
<evidence type="ECO:0000256" key="1">
    <source>
        <dbReference type="SAM" id="MobiDB-lite"/>
    </source>
</evidence>
<reference evidence="3" key="1">
    <citation type="submission" date="2011-07" db="EMBL/GenBank/DDBJ databases">
        <authorList>
            <consortium name="Caenorhabditis brenneri Sequencing and Analysis Consortium"/>
            <person name="Wilson R.K."/>
        </authorList>
    </citation>
    <scope>NUCLEOTIDE SEQUENCE [LARGE SCALE GENOMIC DNA]</scope>
    <source>
        <strain evidence="3">PB2801</strain>
    </source>
</reference>
<evidence type="ECO:0000313" key="3">
    <source>
        <dbReference type="Proteomes" id="UP000008068"/>
    </source>
</evidence>
<evidence type="ECO:0000313" key="2">
    <source>
        <dbReference type="EMBL" id="EGT54398.1"/>
    </source>
</evidence>
<proteinExistence type="predicted"/>
<dbReference type="EMBL" id="GL379792">
    <property type="protein sequence ID" value="EGT54398.1"/>
    <property type="molecule type" value="Genomic_DNA"/>
</dbReference>
<dbReference type="Proteomes" id="UP000008068">
    <property type="component" value="Unassembled WGS sequence"/>
</dbReference>
<dbReference type="HOGENOM" id="CLU_2471068_0_0_1"/>
<dbReference type="STRING" id="135651.G0MFB5"/>
<sequence>MINIFNSPIDPSQLDEFAQGRQDENGGDEKIFDVVSSWTLILWMCYPSCPGIGALDPLSSIASNVLFAPELSRNGDTIFLGPPPRWVF</sequence>
<dbReference type="InParanoid" id="G0MFB5"/>
<name>G0MFB5_CAEBE</name>
<organism evidence="3">
    <name type="scientific">Caenorhabditis brenneri</name>
    <name type="common">Nematode worm</name>
    <dbReference type="NCBI Taxonomy" id="135651"/>
    <lineage>
        <taxon>Eukaryota</taxon>
        <taxon>Metazoa</taxon>
        <taxon>Ecdysozoa</taxon>
        <taxon>Nematoda</taxon>
        <taxon>Chromadorea</taxon>
        <taxon>Rhabditida</taxon>
        <taxon>Rhabditina</taxon>
        <taxon>Rhabditomorpha</taxon>
        <taxon>Rhabditoidea</taxon>
        <taxon>Rhabditidae</taxon>
        <taxon>Peloderinae</taxon>
        <taxon>Caenorhabditis</taxon>
    </lineage>
</organism>
<gene>
    <name evidence="2" type="ORF">CAEBREN_07542</name>
</gene>
<dbReference type="OrthoDB" id="5798700at2759"/>
<protein>
    <submittedName>
        <fullName evidence="2">Uncharacterized protein</fullName>
    </submittedName>
</protein>
<accession>G0MFB5</accession>